<evidence type="ECO:0000256" key="2">
    <source>
        <dbReference type="SAM" id="SignalP"/>
    </source>
</evidence>
<dbReference type="PANTHER" id="PTHR40640">
    <property type="entry name" value="ANCHORED GLYCOPROTEIN, PUTATIVE (AFU_ORTHOLOGUE AFUA_8G04860)-RELATED"/>
    <property type="match status" value="1"/>
</dbReference>
<name>A0A4S3J2R4_9EURO</name>
<evidence type="ECO:0000313" key="3">
    <source>
        <dbReference type="EMBL" id="THC88277.1"/>
    </source>
</evidence>
<dbReference type="Proteomes" id="UP000308092">
    <property type="component" value="Unassembled WGS sequence"/>
</dbReference>
<dbReference type="EMBL" id="SOSA01000889">
    <property type="protein sequence ID" value="THC88277.1"/>
    <property type="molecule type" value="Genomic_DNA"/>
</dbReference>
<gene>
    <name evidence="3" type="ORF">EYZ11_012281</name>
</gene>
<feature type="signal peptide" evidence="2">
    <location>
        <begin position="1"/>
        <end position="19"/>
    </location>
</feature>
<keyword evidence="2" id="KW-0732">Signal</keyword>
<proteinExistence type="predicted"/>
<organism evidence="3 4">
    <name type="scientific">Aspergillus tanneri</name>
    <dbReference type="NCBI Taxonomy" id="1220188"/>
    <lineage>
        <taxon>Eukaryota</taxon>
        <taxon>Fungi</taxon>
        <taxon>Dikarya</taxon>
        <taxon>Ascomycota</taxon>
        <taxon>Pezizomycotina</taxon>
        <taxon>Eurotiomycetes</taxon>
        <taxon>Eurotiomycetidae</taxon>
        <taxon>Eurotiales</taxon>
        <taxon>Aspergillaceae</taxon>
        <taxon>Aspergillus</taxon>
        <taxon>Aspergillus subgen. Circumdati</taxon>
    </lineage>
</organism>
<dbReference type="STRING" id="1220188.A0A4S3J2R4"/>
<reference evidence="3 4" key="1">
    <citation type="submission" date="2019-03" db="EMBL/GenBank/DDBJ databases">
        <title>The genome sequence of a newly discovered highly antifungal drug resistant Aspergillus species, Aspergillus tanneri NIH 1004.</title>
        <authorList>
            <person name="Mounaud S."/>
            <person name="Singh I."/>
            <person name="Joardar V."/>
            <person name="Pakala S."/>
            <person name="Pakala S."/>
            <person name="Venepally P."/>
            <person name="Hoover J."/>
            <person name="Nierman W."/>
            <person name="Chung J."/>
            <person name="Losada L."/>
        </authorList>
    </citation>
    <scope>NUCLEOTIDE SEQUENCE [LARGE SCALE GENOMIC DNA]</scope>
    <source>
        <strain evidence="3 4">NIH1004</strain>
    </source>
</reference>
<comment type="caution">
    <text evidence="3">The sequence shown here is derived from an EMBL/GenBank/DDBJ whole genome shotgun (WGS) entry which is preliminary data.</text>
</comment>
<keyword evidence="4" id="KW-1185">Reference proteome</keyword>
<evidence type="ECO:0000256" key="1">
    <source>
        <dbReference type="SAM" id="MobiDB-lite"/>
    </source>
</evidence>
<dbReference type="PANTHER" id="PTHR40640:SF1">
    <property type="entry name" value="ANCHORED GLYCOPROTEIN, PUTATIVE (AFU_ORTHOLOGUE AFUA_8G04860)-RELATED"/>
    <property type="match status" value="1"/>
</dbReference>
<evidence type="ECO:0000313" key="4">
    <source>
        <dbReference type="Proteomes" id="UP000308092"/>
    </source>
</evidence>
<dbReference type="VEuPathDB" id="FungiDB:EYZ11_012281"/>
<feature type="region of interest" description="Disordered" evidence="1">
    <location>
        <begin position="169"/>
        <end position="199"/>
    </location>
</feature>
<dbReference type="AlphaFoldDB" id="A0A4S3J2R4"/>
<sequence length="224" mass="23262">MHFQIISLYLLAAATNVAANDVVSLFLPFFDPESLVGKVIGTDGPMTSYVVYQQLPHTAEEENYDDMDDGFTIAQGPSSYRMVYSYADYYESMDCKFKGQSVASCFLSQHDTTTTNVDSIVTTATDMPFFPVTITATESGAASVATNKATATPILATVSTPTVTAASTLSNSASQSSASSSDSPSGTEATASSTGSSNSAMAQVTGKAHWLVGGAAMALALAMA</sequence>
<feature type="chain" id="PRO_5020888402" evidence="2">
    <location>
        <begin position="20"/>
        <end position="224"/>
    </location>
</feature>
<protein>
    <submittedName>
        <fullName evidence="3">Uncharacterized protein</fullName>
    </submittedName>
</protein>
<accession>A0A4S3J2R4</accession>